<evidence type="ECO:0000259" key="13">
    <source>
        <dbReference type="PROSITE" id="PS50893"/>
    </source>
</evidence>
<dbReference type="EC" id="3.6.1.-" evidence="12"/>
<evidence type="ECO:0000256" key="7">
    <source>
        <dbReference type="ARBA" id="ARBA00022801"/>
    </source>
</evidence>
<dbReference type="SUPFAM" id="SSF52540">
    <property type="entry name" value="P-loop containing nucleoside triphosphate hydrolases"/>
    <property type="match status" value="2"/>
</dbReference>
<dbReference type="InterPro" id="IPR027417">
    <property type="entry name" value="P-loop_NTPase"/>
</dbReference>
<organism evidence="14 15">
    <name type="scientific">Bifidobacterium psychraerophilum</name>
    <dbReference type="NCBI Taxonomy" id="218140"/>
    <lineage>
        <taxon>Bacteria</taxon>
        <taxon>Bacillati</taxon>
        <taxon>Actinomycetota</taxon>
        <taxon>Actinomycetes</taxon>
        <taxon>Bifidobacteriales</taxon>
        <taxon>Bifidobacteriaceae</taxon>
        <taxon>Bifidobacterium</taxon>
    </lineage>
</organism>
<comment type="subcellular location">
    <subcellularLocation>
        <location evidence="12">Cytoplasm</location>
    </subcellularLocation>
    <text evidence="12">Associates with ribosomes and polysomes.</text>
</comment>
<name>A0A087CGB2_9BIFI</name>
<dbReference type="PROSITE" id="PS00211">
    <property type="entry name" value="ABC_TRANSPORTER_1"/>
    <property type="match status" value="2"/>
</dbReference>
<dbReference type="GO" id="GO:0005524">
    <property type="term" value="F:ATP binding"/>
    <property type="evidence" value="ECO:0007669"/>
    <property type="project" value="UniProtKB-UniRule"/>
</dbReference>
<comment type="function">
    <text evidence="12">A translation factor that gates the progression of the 70S ribosomal initiation complex (IC, containing tRNA(fMet) in the P-site) into the translation elongation cycle by using a mechanism sensitive to the ATP/ADP ratio. Binds to the 70S ribosome E-site where it modulates the state of the translating ribosome during subunit translocation. ATP hydrolysis probably frees it from the ribosome, which can enter the elongation phase.</text>
</comment>
<keyword evidence="7 12" id="KW-0378">Hydrolase</keyword>
<dbReference type="SMART" id="SM00382">
    <property type="entry name" value="AAA"/>
    <property type="match status" value="2"/>
</dbReference>
<dbReference type="RefSeq" id="WP_033495130.1">
    <property type="nucleotide sequence ID" value="NZ_JALCNH010000003.1"/>
</dbReference>
<dbReference type="Pfam" id="PF12848">
    <property type="entry name" value="ABC_tran_Xtn"/>
    <property type="match status" value="1"/>
</dbReference>
<dbReference type="GO" id="GO:0016887">
    <property type="term" value="F:ATP hydrolysis activity"/>
    <property type="evidence" value="ECO:0007669"/>
    <property type="project" value="UniProtKB-UniRule"/>
</dbReference>
<comment type="domain">
    <text evidence="12">The arm domain is inserted in the first ABC transporter domain. Probably contacts ribosomal protein L1.</text>
</comment>
<feature type="domain" description="ABC transporter" evidence="13">
    <location>
        <begin position="6"/>
        <end position="258"/>
    </location>
</feature>
<dbReference type="NCBIfam" id="TIGR03719">
    <property type="entry name" value="ABC_ABC_ChvD"/>
    <property type="match status" value="1"/>
</dbReference>
<dbReference type="HAMAP" id="MF_00847">
    <property type="entry name" value="EttA"/>
    <property type="match status" value="1"/>
</dbReference>
<dbReference type="GO" id="GO:0006412">
    <property type="term" value="P:translation"/>
    <property type="evidence" value="ECO:0007669"/>
    <property type="project" value="UniProtKB-KW"/>
</dbReference>
<dbReference type="eggNOG" id="COG0488">
    <property type="taxonomic scope" value="Bacteria"/>
</dbReference>
<proteinExistence type="inferred from homology"/>
<dbReference type="GO" id="GO:0005737">
    <property type="term" value="C:cytoplasm"/>
    <property type="evidence" value="ECO:0007669"/>
    <property type="project" value="UniProtKB-SubCell"/>
</dbReference>
<dbReference type="GeneID" id="98300369"/>
<reference evidence="14 15" key="1">
    <citation type="submission" date="2014-03" db="EMBL/GenBank/DDBJ databases">
        <title>Genomics of Bifidobacteria.</title>
        <authorList>
            <person name="Ventura M."/>
            <person name="Milani C."/>
            <person name="Lugli G.A."/>
        </authorList>
    </citation>
    <scope>NUCLEOTIDE SEQUENCE [LARGE SCALE GENOMIC DNA]</scope>
    <source>
        <strain evidence="14 15">LMG 21775</strain>
    </source>
</reference>
<evidence type="ECO:0000256" key="10">
    <source>
        <dbReference type="ARBA" id="ARBA00022884"/>
    </source>
</evidence>
<keyword evidence="10 12" id="KW-0694">RNA-binding</keyword>
<keyword evidence="9 12" id="KW-0810">Translation regulation</keyword>
<evidence type="ECO:0000256" key="9">
    <source>
        <dbReference type="ARBA" id="ARBA00022845"/>
    </source>
</evidence>
<accession>A0A087CGB2</accession>
<evidence type="ECO:0000256" key="8">
    <source>
        <dbReference type="ARBA" id="ARBA00022840"/>
    </source>
</evidence>
<keyword evidence="6 12" id="KW-0547">Nucleotide-binding</keyword>
<dbReference type="InterPro" id="IPR003593">
    <property type="entry name" value="AAA+_ATPase"/>
</dbReference>
<feature type="binding site" evidence="12">
    <location>
        <begin position="356"/>
        <end position="363"/>
    </location>
    <ligand>
        <name>ATP</name>
        <dbReference type="ChEBI" id="CHEBI:30616"/>
        <label>2</label>
    </ligand>
</feature>
<dbReference type="GO" id="GO:0019843">
    <property type="term" value="F:rRNA binding"/>
    <property type="evidence" value="ECO:0007669"/>
    <property type="project" value="UniProtKB-UniRule"/>
</dbReference>
<keyword evidence="15" id="KW-1185">Reference proteome</keyword>
<evidence type="ECO:0000256" key="4">
    <source>
        <dbReference type="ARBA" id="ARBA00022730"/>
    </source>
</evidence>
<dbReference type="Gene3D" id="3.40.50.300">
    <property type="entry name" value="P-loop containing nucleotide triphosphate hydrolases"/>
    <property type="match status" value="2"/>
</dbReference>
<dbReference type="CDD" id="cd03221">
    <property type="entry name" value="ABCF_EF-3"/>
    <property type="match status" value="2"/>
</dbReference>
<comment type="catalytic activity">
    <reaction evidence="12">
        <text>ATP + H2O = ADP + phosphate + H(+)</text>
        <dbReference type="Rhea" id="RHEA:13065"/>
        <dbReference type="ChEBI" id="CHEBI:15377"/>
        <dbReference type="ChEBI" id="CHEBI:15378"/>
        <dbReference type="ChEBI" id="CHEBI:30616"/>
        <dbReference type="ChEBI" id="CHEBI:43474"/>
        <dbReference type="ChEBI" id="CHEBI:456216"/>
    </reaction>
</comment>
<keyword evidence="2 12" id="KW-0963">Cytoplasm</keyword>
<feature type="region of interest" description="Arm" evidence="12">
    <location>
        <begin position="94"/>
        <end position="138"/>
    </location>
</feature>
<evidence type="ECO:0000256" key="5">
    <source>
        <dbReference type="ARBA" id="ARBA00022737"/>
    </source>
</evidence>
<dbReference type="OrthoDB" id="3239744at2"/>
<dbReference type="InterPro" id="IPR032781">
    <property type="entry name" value="ABC_tran_Xtn"/>
</dbReference>
<sequence>MADFIYQMIKARKAFADRVILDDVTLSFIPGAKIGVVGPNGMGKSTLLKIMAGLDTVSNGEAQLSPGYTVGILQQEPPLDDDKTVGENIEQAFGEMKAKIRRFNEIGEEMANPDADFDKLMAEMGRLQEQIDAADAWDLDSQLEQAMDALQCPDSDTPVSVLSGGERRRVALCKLLLEAPDLLLLDEPTNHLDAESILWLEQFLHTYKGAVLAVTHDRYFLDNVAEWICEVDRGHLYPYQGNYTTYLETKAKRLEVQGQKDAKLSKRLNAELDWVRSSPKARQAKNKARLERYEQMESDARQNKKLDFSEIQIPPGPRLGSKVLEAEHIHKAFGERVLIDDLSFTLPRNGIVGVIGPNGVGKSTLFKTIVGFEEVTSGKLEVGDTVKISYVDQNREGLDPNKNLWEVVSDGLDFMEVAGVEVPTRAYVASFGFKGSDQQKPAGVLSGGERNRLNLALTLKQGGNLLLLDEPTNDLDVETLESLENALLGFPGCAVVISHDRWFLDRIATHILAWEGSDEDPANWYWFEGNFQAYQENKVSRLGEEASKPHRLHRKLRR</sequence>
<keyword evidence="5 12" id="KW-0677">Repeat</keyword>
<dbReference type="EMBL" id="JGZI01000009">
    <property type="protein sequence ID" value="KFI82312.1"/>
    <property type="molecule type" value="Genomic_DNA"/>
</dbReference>
<comment type="caution">
    <text evidence="12">Lacks conserved residue(s) required for the propagation of feature annotation.</text>
</comment>
<dbReference type="GO" id="GO:0043022">
    <property type="term" value="F:ribosome binding"/>
    <property type="evidence" value="ECO:0007669"/>
    <property type="project" value="UniProtKB-UniRule"/>
</dbReference>
<dbReference type="STRING" id="218140.BPSY_1163"/>
<evidence type="ECO:0000256" key="3">
    <source>
        <dbReference type="ARBA" id="ARBA00022555"/>
    </source>
</evidence>
<keyword evidence="11 12" id="KW-0648">Protein biosynthesis</keyword>
<protein>
    <recommendedName>
        <fullName evidence="12">Energy-dependent translational throttle protein EttA</fullName>
        <ecNumber evidence="12">3.6.1.-</ecNumber>
    </recommendedName>
    <alternativeName>
        <fullName evidence="12">Translational regulatory factor EttA</fullName>
    </alternativeName>
</protein>
<keyword evidence="3 12" id="KW-0820">tRNA-binding</keyword>
<comment type="similarity">
    <text evidence="1 12">Belongs to the ABC transporter superfamily. ABCF family. Translational throttle EttA subfamily.</text>
</comment>
<dbReference type="InterPro" id="IPR003439">
    <property type="entry name" value="ABC_transporter-like_ATP-bd"/>
</dbReference>
<evidence type="ECO:0000313" key="15">
    <source>
        <dbReference type="Proteomes" id="UP000029050"/>
    </source>
</evidence>
<dbReference type="PANTHER" id="PTHR43858:SF1">
    <property type="entry name" value="ABC TRANSPORTER-RELATED PROTEIN"/>
    <property type="match status" value="1"/>
</dbReference>
<feature type="domain" description="ABC transporter" evidence="13">
    <location>
        <begin position="324"/>
        <end position="541"/>
    </location>
</feature>
<evidence type="ECO:0000313" key="14">
    <source>
        <dbReference type="EMBL" id="KFI82312.1"/>
    </source>
</evidence>
<dbReference type="NCBIfam" id="NF008775">
    <property type="entry name" value="PRK11819.1"/>
    <property type="match status" value="1"/>
</dbReference>
<comment type="domain">
    <text evidence="12">The P-site tRNA interaction motif (PtIM domain) probably interacts with the P-site tRNA(fMet) as well as the 23S rRNA.</text>
</comment>
<evidence type="ECO:0000256" key="2">
    <source>
        <dbReference type="ARBA" id="ARBA00022490"/>
    </source>
</evidence>
<comment type="subunit">
    <text evidence="12">Monomer. Probably contacts ribosomal proteins L1, L5, L33 and S7, the 16S and 23S rRNA and the P-site containing tRNA(fMet).</text>
</comment>
<dbReference type="PROSITE" id="PS50893">
    <property type="entry name" value="ABC_TRANSPORTER_2"/>
    <property type="match status" value="2"/>
</dbReference>
<evidence type="ECO:0000256" key="6">
    <source>
        <dbReference type="ARBA" id="ARBA00022741"/>
    </source>
</evidence>
<comment type="caution">
    <text evidence="14">The sequence shown here is derived from an EMBL/GenBank/DDBJ whole genome shotgun (WGS) entry which is preliminary data.</text>
</comment>
<evidence type="ECO:0000256" key="12">
    <source>
        <dbReference type="HAMAP-Rule" id="MF_00847"/>
    </source>
</evidence>
<keyword evidence="8 12" id="KW-0067">ATP-binding</keyword>
<dbReference type="GO" id="GO:0000049">
    <property type="term" value="F:tRNA binding"/>
    <property type="evidence" value="ECO:0007669"/>
    <property type="project" value="UniProtKB-UniRule"/>
</dbReference>
<dbReference type="GO" id="GO:0045900">
    <property type="term" value="P:negative regulation of translational elongation"/>
    <property type="evidence" value="ECO:0007669"/>
    <property type="project" value="UniProtKB-UniRule"/>
</dbReference>
<keyword evidence="4 12" id="KW-0699">rRNA-binding</keyword>
<evidence type="ECO:0000256" key="1">
    <source>
        <dbReference type="ARBA" id="ARBA00005868"/>
    </source>
</evidence>
<dbReference type="Proteomes" id="UP000029050">
    <property type="component" value="Unassembled WGS sequence"/>
</dbReference>
<dbReference type="FunFam" id="3.40.50.300:FF:000183">
    <property type="entry name" value="ABC transporter ATP-binding protein yjjK"/>
    <property type="match status" value="1"/>
</dbReference>
<dbReference type="FunFam" id="3.40.50.300:FF:000011">
    <property type="entry name" value="Putative ABC transporter ATP-binding component"/>
    <property type="match status" value="1"/>
</dbReference>
<dbReference type="InterPro" id="IPR022374">
    <property type="entry name" value="EttA"/>
</dbReference>
<gene>
    <name evidence="12" type="primary">ettA</name>
    <name evidence="14" type="ORF">BPSY_1163</name>
</gene>
<dbReference type="InterPro" id="IPR017871">
    <property type="entry name" value="ABC_transporter-like_CS"/>
</dbReference>
<dbReference type="PANTHER" id="PTHR43858">
    <property type="entry name" value="ENERGY-DEPENDENT TRANSLATIONAL THROTTLE PROTEIN ETTA"/>
    <property type="match status" value="1"/>
</dbReference>
<dbReference type="Pfam" id="PF00005">
    <property type="entry name" value="ABC_tran"/>
    <property type="match status" value="2"/>
</dbReference>
<dbReference type="AlphaFoldDB" id="A0A087CGB2"/>
<evidence type="ECO:0000256" key="11">
    <source>
        <dbReference type="ARBA" id="ARBA00022917"/>
    </source>
</evidence>